<evidence type="ECO:0000313" key="1">
    <source>
        <dbReference type="EMBL" id="KAI5327607.1"/>
    </source>
</evidence>
<dbReference type="AlphaFoldDB" id="A0AAD4YZ18"/>
<keyword evidence="2" id="KW-1185">Reference proteome</keyword>
<organism evidence="1 2">
    <name type="scientific">Prunus dulcis</name>
    <name type="common">Almond</name>
    <name type="synonym">Amygdalus dulcis</name>
    <dbReference type="NCBI Taxonomy" id="3755"/>
    <lineage>
        <taxon>Eukaryota</taxon>
        <taxon>Viridiplantae</taxon>
        <taxon>Streptophyta</taxon>
        <taxon>Embryophyta</taxon>
        <taxon>Tracheophyta</taxon>
        <taxon>Spermatophyta</taxon>
        <taxon>Magnoliopsida</taxon>
        <taxon>eudicotyledons</taxon>
        <taxon>Gunneridae</taxon>
        <taxon>Pentapetalae</taxon>
        <taxon>rosids</taxon>
        <taxon>fabids</taxon>
        <taxon>Rosales</taxon>
        <taxon>Rosaceae</taxon>
        <taxon>Amygdaloideae</taxon>
        <taxon>Amygdaleae</taxon>
        <taxon>Prunus</taxon>
    </lineage>
</organism>
<comment type="caution">
    <text evidence="1">The sequence shown here is derived from an EMBL/GenBank/DDBJ whole genome shotgun (WGS) entry which is preliminary data.</text>
</comment>
<dbReference type="EMBL" id="JAJFAZ020000005">
    <property type="protein sequence ID" value="KAI5327607.1"/>
    <property type="molecule type" value="Genomic_DNA"/>
</dbReference>
<gene>
    <name evidence="1" type="ORF">L3X38_027003</name>
</gene>
<dbReference type="Proteomes" id="UP001054821">
    <property type="component" value="Chromosome 5"/>
</dbReference>
<protein>
    <submittedName>
        <fullName evidence="1">Uncharacterized protein</fullName>
    </submittedName>
</protein>
<name>A0AAD4YZ18_PRUDU</name>
<accession>A0AAD4YZ18</accession>
<evidence type="ECO:0000313" key="2">
    <source>
        <dbReference type="Proteomes" id="UP001054821"/>
    </source>
</evidence>
<reference evidence="1 2" key="1">
    <citation type="journal article" date="2022" name="G3 (Bethesda)">
        <title>Whole-genome sequence and methylome profiling of the almond [Prunus dulcis (Mill.) D.A. Webb] cultivar 'Nonpareil'.</title>
        <authorList>
            <person name="D'Amico-Willman K.M."/>
            <person name="Ouma W.Z."/>
            <person name="Meulia T."/>
            <person name="Sideli G.M."/>
            <person name="Gradziel T.M."/>
            <person name="Fresnedo-Ramirez J."/>
        </authorList>
    </citation>
    <scope>NUCLEOTIDE SEQUENCE [LARGE SCALE GENOMIC DNA]</scope>
    <source>
        <strain evidence="1">Clone GOH B32 T37-40</strain>
    </source>
</reference>
<proteinExistence type="predicted"/>
<sequence>MNVPLPPTFHDKTNAFLAERTRSTVNSCSEVGGDDDGEEARKAEALLRQFNLVVHCSGTDLKEKAAQERLSR</sequence>